<comment type="caution">
    <text evidence="1">The sequence shown here is derived from an EMBL/GenBank/DDBJ whole genome shotgun (WGS) entry which is preliminary data.</text>
</comment>
<accession>A0ABR1JG18</accession>
<evidence type="ECO:0000313" key="2">
    <source>
        <dbReference type="Proteomes" id="UP001498398"/>
    </source>
</evidence>
<dbReference type="Proteomes" id="UP001498398">
    <property type="component" value="Unassembled WGS sequence"/>
</dbReference>
<organism evidence="1 2">
    <name type="scientific">Marasmiellus scandens</name>
    <dbReference type="NCBI Taxonomy" id="2682957"/>
    <lineage>
        <taxon>Eukaryota</taxon>
        <taxon>Fungi</taxon>
        <taxon>Dikarya</taxon>
        <taxon>Basidiomycota</taxon>
        <taxon>Agaricomycotina</taxon>
        <taxon>Agaricomycetes</taxon>
        <taxon>Agaricomycetidae</taxon>
        <taxon>Agaricales</taxon>
        <taxon>Marasmiineae</taxon>
        <taxon>Omphalotaceae</taxon>
        <taxon>Marasmiellus</taxon>
    </lineage>
</organism>
<gene>
    <name evidence="1" type="ORF">VKT23_008957</name>
</gene>
<name>A0ABR1JG18_9AGAR</name>
<reference evidence="1 2" key="1">
    <citation type="submission" date="2024-01" db="EMBL/GenBank/DDBJ databases">
        <title>A draft genome for the cacao thread blight pathogen Marasmiellus scandens.</title>
        <authorList>
            <person name="Baruah I.K."/>
            <person name="Leung J."/>
            <person name="Bukari Y."/>
            <person name="Amoako-Attah I."/>
            <person name="Meinhardt L.W."/>
            <person name="Bailey B.A."/>
            <person name="Cohen S.P."/>
        </authorList>
    </citation>
    <scope>NUCLEOTIDE SEQUENCE [LARGE SCALE GENOMIC DNA]</scope>
    <source>
        <strain evidence="1 2">GH-19</strain>
    </source>
</reference>
<proteinExistence type="predicted"/>
<evidence type="ECO:0000313" key="1">
    <source>
        <dbReference type="EMBL" id="KAK7461029.1"/>
    </source>
</evidence>
<dbReference type="EMBL" id="JBANRG010000014">
    <property type="protein sequence ID" value="KAK7461029.1"/>
    <property type="molecule type" value="Genomic_DNA"/>
</dbReference>
<sequence length="177" mass="20645">MESDLLRALLSSNLSIHPETRSLMEWPPIAKSITDNTITPRYVLGWHLPSRSAFYRHFKIGAQWTDVDGYFDNELVKDWNPEWKRVRPQTLICGNGGRLIVLCTNRTEIPRDLLSNPKVIELAKSLLKLEVEPQWFRRDSPRFRGPIVLAKDPIHHQDKPYCCEACNVPRWQKRAES</sequence>
<protein>
    <submittedName>
        <fullName evidence="1">Uncharacterized protein</fullName>
    </submittedName>
</protein>
<keyword evidence="2" id="KW-1185">Reference proteome</keyword>